<organism evidence="1 2">
    <name type="scientific">Stenotrophomonas maltophilia</name>
    <name type="common">Pseudomonas maltophilia</name>
    <name type="synonym">Xanthomonas maltophilia</name>
    <dbReference type="NCBI Taxonomy" id="40324"/>
    <lineage>
        <taxon>Bacteria</taxon>
        <taxon>Pseudomonadati</taxon>
        <taxon>Pseudomonadota</taxon>
        <taxon>Gammaproteobacteria</taxon>
        <taxon>Lysobacterales</taxon>
        <taxon>Lysobacteraceae</taxon>
        <taxon>Stenotrophomonas</taxon>
        <taxon>Stenotrophomonas maltophilia group</taxon>
    </lineage>
</organism>
<evidence type="ECO:0000313" key="2">
    <source>
        <dbReference type="Proteomes" id="UP000625930"/>
    </source>
</evidence>
<name>A0A6B8J2F7_STEMA</name>
<protein>
    <submittedName>
        <fullName evidence="1">EpsG family protein</fullName>
    </submittedName>
</protein>
<dbReference type="InterPro" id="IPR049458">
    <property type="entry name" value="EpsG-like"/>
</dbReference>
<dbReference type="EMBL" id="JADUNP010000009">
    <property type="protein sequence ID" value="MBH1651846.1"/>
    <property type="molecule type" value="Genomic_DNA"/>
</dbReference>
<reference evidence="1" key="1">
    <citation type="submission" date="2020-11" db="EMBL/GenBank/DDBJ databases">
        <title>Enhanced detection system for hospital associated transmission using whole genome sequencing surveillance.</title>
        <authorList>
            <person name="Harrison L.H."/>
            <person name="Van Tyne D."/>
            <person name="Marsh J.W."/>
            <person name="Griffith M.P."/>
            <person name="Snyder D.J."/>
            <person name="Cooper V.S."/>
            <person name="Mustapha M."/>
        </authorList>
    </citation>
    <scope>NUCLEOTIDE SEQUENCE</scope>
    <source>
        <strain evidence="1">STEN00091</strain>
    </source>
</reference>
<dbReference type="Pfam" id="PF14897">
    <property type="entry name" value="EpsG"/>
    <property type="match status" value="1"/>
</dbReference>
<accession>A0A6B8J2F7</accession>
<dbReference type="AlphaFoldDB" id="A0A6B8J2F7"/>
<proteinExistence type="predicted"/>
<sequence length="378" mass="41623">MSTEVLLSLFLPIFFGAAIICLTIRNTPAYAATTSASARALKLMLLAAPVFVYGFYLVALRPLDAGNDTFRYVLTYSNLNGPTSAIAIGTLYYGNTEFLWWPLQSILATFLNASNWLIANFVLVFVATWLFYRSAARSLGLSSAIFALVFLTFFLVYSGNIMRQALAAPLGALGFFLFFQRRRISASLLIAVAIGLHWSSVAFLAAPLFNLRVLDRDRAYLIVALSALIFSTLASKIIGDLVATIGISSLTDKFNLYFSGTHESHVGAVWKTANFWICTLLSATFLSFINPRSLSNSFLHKYTCLFLSLILFGVNTADFAERYMPFLLLAAPLQAALLVDRLRAPSPLKSAMYLYSFIVLSALVLLAESSQHTLGYTL</sequence>
<evidence type="ECO:0000313" key="1">
    <source>
        <dbReference type="EMBL" id="MBH1651846.1"/>
    </source>
</evidence>
<gene>
    <name evidence="1" type="ORF">I5U67_06650</name>
</gene>
<dbReference type="Proteomes" id="UP000625930">
    <property type="component" value="Unassembled WGS sequence"/>
</dbReference>
<dbReference type="RefSeq" id="WP_154263332.1">
    <property type="nucleotide sequence ID" value="NZ_CP040438.1"/>
</dbReference>
<comment type="caution">
    <text evidence="1">The sequence shown here is derived from an EMBL/GenBank/DDBJ whole genome shotgun (WGS) entry which is preliminary data.</text>
</comment>